<keyword evidence="3 6" id="KW-1133">Transmembrane helix</keyword>
<evidence type="ECO:0000256" key="1">
    <source>
        <dbReference type="ARBA" id="ARBA00004141"/>
    </source>
</evidence>
<feature type="transmembrane region" description="Helical" evidence="6">
    <location>
        <begin position="285"/>
        <end position="306"/>
    </location>
</feature>
<feature type="transmembrane region" description="Helical" evidence="6">
    <location>
        <begin position="119"/>
        <end position="141"/>
    </location>
</feature>
<accession>A0A0D7AY12</accession>
<evidence type="ECO:0000256" key="3">
    <source>
        <dbReference type="ARBA" id="ARBA00022989"/>
    </source>
</evidence>
<evidence type="ECO:0000256" key="5">
    <source>
        <dbReference type="SAM" id="MobiDB-lite"/>
    </source>
</evidence>
<organism evidence="7 8">
    <name type="scientific">Cylindrobasidium torrendii FP15055 ss-10</name>
    <dbReference type="NCBI Taxonomy" id="1314674"/>
    <lineage>
        <taxon>Eukaryota</taxon>
        <taxon>Fungi</taxon>
        <taxon>Dikarya</taxon>
        <taxon>Basidiomycota</taxon>
        <taxon>Agaricomycotina</taxon>
        <taxon>Agaricomycetes</taxon>
        <taxon>Agaricomycetidae</taxon>
        <taxon>Agaricales</taxon>
        <taxon>Marasmiineae</taxon>
        <taxon>Physalacriaceae</taxon>
        <taxon>Cylindrobasidium</taxon>
    </lineage>
</organism>
<evidence type="ECO:0008006" key="9">
    <source>
        <dbReference type="Google" id="ProtNLM"/>
    </source>
</evidence>
<keyword evidence="4 6" id="KW-0472">Membrane</keyword>
<name>A0A0D7AY12_9AGAR</name>
<evidence type="ECO:0000313" key="7">
    <source>
        <dbReference type="EMBL" id="KIY62161.1"/>
    </source>
</evidence>
<feature type="compositionally biased region" description="Polar residues" evidence="5">
    <location>
        <begin position="9"/>
        <end position="45"/>
    </location>
</feature>
<dbReference type="EMBL" id="KN880817">
    <property type="protein sequence ID" value="KIY62161.1"/>
    <property type="molecule type" value="Genomic_DNA"/>
</dbReference>
<feature type="region of interest" description="Disordered" evidence="5">
    <location>
        <begin position="390"/>
        <end position="415"/>
    </location>
</feature>
<evidence type="ECO:0000256" key="6">
    <source>
        <dbReference type="SAM" id="Phobius"/>
    </source>
</evidence>
<feature type="transmembrane region" description="Helical" evidence="6">
    <location>
        <begin position="161"/>
        <end position="183"/>
    </location>
</feature>
<feature type="transmembrane region" description="Helical" evidence="6">
    <location>
        <begin position="190"/>
        <end position="210"/>
    </location>
</feature>
<gene>
    <name evidence="7" type="ORF">CYLTODRAFT_494828</name>
</gene>
<dbReference type="AlphaFoldDB" id="A0A0D7AY12"/>
<evidence type="ECO:0000313" key="8">
    <source>
        <dbReference type="Proteomes" id="UP000054007"/>
    </source>
</evidence>
<reference evidence="7 8" key="1">
    <citation type="journal article" date="2015" name="Fungal Genet. Biol.">
        <title>Evolution of novel wood decay mechanisms in Agaricales revealed by the genome sequences of Fistulina hepatica and Cylindrobasidium torrendii.</title>
        <authorList>
            <person name="Floudas D."/>
            <person name="Held B.W."/>
            <person name="Riley R."/>
            <person name="Nagy L.G."/>
            <person name="Koehler G."/>
            <person name="Ransdell A.S."/>
            <person name="Younus H."/>
            <person name="Chow J."/>
            <person name="Chiniquy J."/>
            <person name="Lipzen A."/>
            <person name="Tritt A."/>
            <person name="Sun H."/>
            <person name="Haridas S."/>
            <person name="LaButti K."/>
            <person name="Ohm R.A."/>
            <person name="Kues U."/>
            <person name="Blanchette R.A."/>
            <person name="Grigoriev I.V."/>
            <person name="Minto R.E."/>
            <person name="Hibbett D.S."/>
        </authorList>
    </citation>
    <scope>NUCLEOTIDE SEQUENCE [LARGE SCALE GENOMIC DNA]</scope>
    <source>
        <strain evidence="7 8">FP15055 ss-10</strain>
    </source>
</reference>
<comment type="subcellular location">
    <subcellularLocation>
        <location evidence="1">Membrane</location>
        <topology evidence="1">Multi-pass membrane protein</topology>
    </subcellularLocation>
</comment>
<keyword evidence="2 6" id="KW-0812">Transmembrane</keyword>
<feature type="region of interest" description="Disordered" evidence="5">
    <location>
        <begin position="80"/>
        <end position="106"/>
    </location>
</feature>
<evidence type="ECO:0000256" key="4">
    <source>
        <dbReference type="ARBA" id="ARBA00023136"/>
    </source>
</evidence>
<dbReference type="InterPro" id="IPR018499">
    <property type="entry name" value="Tetraspanin/Peripherin"/>
</dbReference>
<dbReference type="Proteomes" id="UP000054007">
    <property type="component" value="Unassembled WGS sequence"/>
</dbReference>
<keyword evidence="8" id="KW-1185">Reference proteome</keyword>
<evidence type="ECO:0000256" key="2">
    <source>
        <dbReference type="ARBA" id="ARBA00022692"/>
    </source>
</evidence>
<dbReference type="STRING" id="1314674.A0A0D7AY12"/>
<dbReference type="GO" id="GO:0016020">
    <property type="term" value="C:membrane"/>
    <property type="evidence" value="ECO:0007669"/>
    <property type="project" value="UniProtKB-SubCell"/>
</dbReference>
<feature type="region of interest" description="Disordered" evidence="5">
    <location>
        <begin position="1"/>
        <end position="45"/>
    </location>
</feature>
<protein>
    <recommendedName>
        <fullName evidence="9">Tetraspanin Tsp2</fullName>
    </recommendedName>
</protein>
<proteinExistence type="predicted"/>
<dbReference type="Pfam" id="PF00335">
    <property type="entry name" value="Tetraspanin"/>
    <property type="match status" value="1"/>
</dbReference>
<sequence>MSSRRDSAKSTSPFLPGSISPQNPAFSPTPSASQSDEPLNPSDVSLSVNYLPSKFSSTMLAAGPRRRKAPKNAGIILPKRGGGVDAFRAGESRMPDSSEGSSRASDHPKRRLRWNRFKWMLFVANLALTLYSISALILLLLTWFNVWADADIIRVANRSELVISTVAASLGTMTALVGWAGILLNNRSFLAVYTFLLWVVFVFVVAPGYMTYKRRALNLEGKVNLQWSRQISSAGRLRVQNHLGCCGYYSPFVEATASQTCYARSVLPGCKREFMRFQKSVLKRWYTASFALIGPHMLVMVVGLLCSNHVTYRFGKGMMPKAYRLTMDSMALIVDNYTSQLTEHYGESFASDVVEKSQMRWSLKGIDTVDMQYALDAKAVAMNREMYDTVSARPPSPGSSGSRSPAIMSGRGNYI</sequence>
<dbReference type="OrthoDB" id="2156690at2759"/>